<gene>
    <name evidence="1" type="ORF">EJP77_02655</name>
</gene>
<evidence type="ECO:0008006" key="3">
    <source>
        <dbReference type="Google" id="ProtNLM"/>
    </source>
</evidence>
<dbReference type="InterPro" id="IPR028994">
    <property type="entry name" value="Integrin_alpha_N"/>
</dbReference>
<dbReference type="RefSeq" id="WP_127197616.1">
    <property type="nucleotide sequence ID" value="NZ_RZNX01000001.1"/>
</dbReference>
<dbReference type="OrthoDB" id="1743319at2"/>
<protein>
    <recommendedName>
        <fullName evidence="3">VCBS repeat-containing protein</fullName>
    </recommendedName>
</protein>
<keyword evidence="2" id="KW-1185">Reference proteome</keyword>
<sequence>MKRVIRLARARWLNITAGCLCLAVLSGCDLITDPKLLMKPPQSTSSLQSLRSVIDANIPPDTRLQPRGLNGIQSIQTEDLDNNGNKDAVVFFESTKGDANAQGMVLEETEDTWVIKQKFEGDGRSLVSLEYRDLNHDGRKVILAGFSKEDLDERRILAVYAFTGQKVDKILLAPYSNYVVEDLNDDDLLEVTTVDFKKNDYNLVTCYQIREDQAIKLDSLQLGAGLNDYLNVMSGKVTPNQNGIVLDASYLTHSAYSTLIMMKDNKLVNVLDQDDNLNDLPIRSGDVNDDDILEMGRLKIPSGWEKVILDKPPRFLDYYQWEEKVTSGDLKDMKFIKEQYMDPDGRFVFDFPDNLKGKVTLDQNSVVDQYLRFVKIDNHELVAEIKFVPLSQWEKLKPEWSLLMRDNDQVIVYKTSFNTEIMKKNLR</sequence>
<dbReference type="PROSITE" id="PS51257">
    <property type="entry name" value="PROKAR_LIPOPROTEIN"/>
    <property type="match status" value="1"/>
</dbReference>
<proteinExistence type="predicted"/>
<organism evidence="1 2">
    <name type="scientific">Paenibacillus zeisoli</name>
    <dbReference type="NCBI Taxonomy" id="2496267"/>
    <lineage>
        <taxon>Bacteria</taxon>
        <taxon>Bacillati</taxon>
        <taxon>Bacillota</taxon>
        <taxon>Bacilli</taxon>
        <taxon>Bacillales</taxon>
        <taxon>Paenibacillaceae</taxon>
        <taxon>Paenibacillus</taxon>
    </lineage>
</organism>
<dbReference type="Proteomes" id="UP000272464">
    <property type="component" value="Unassembled WGS sequence"/>
</dbReference>
<comment type="caution">
    <text evidence="1">The sequence shown here is derived from an EMBL/GenBank/DDBJ whole genome shotgun (WGS) entry which is preliminary data.</text>
</comment>
<evidence type="ECO:0000313" key="1">
    <source>
        <dbReference type="EMBL" id="RUT35919.1"/>
    </source>
</evidence>
<accession>A0A3S1DDK7</accession>
<dbReference type="EMBL" id="RZNX01000001">
    <property type="protein sequence ID" value="RUT35919.1"/>
    <property type="molecule type" value="Genomic_DNA"/>
</dbReference>
<name>A0A3S1DDK7_9BACL</name>
<reference evidence="1 2" key="1">
    <citation type="submission" date="2018-12" db="EMBL/GenBank/DDBJ databases">
        <authorList>
            <person name="Sun L."/>
            <person name="Chen Z."/>
        </authorList>
    </citation>
    <scope>NUCLEOTIDE SEQUENCE [LARGE SCALE GENOMIC DNA]</scope>
    <source>
        <strain evidence="1 2">3-5-3</strain>
    </source>
</reference>
<dbReference type="AlphaFoldDB" id="A0A3S1DDK7"/>
<evidence type="ECO:0000313" key="2">
    <source>
        <dbReference type="Proteomes" id="UP000272464"/>
    </source>
</evidence>
<dbReference type="SUPFAM" id="SSF69318">
    <property type="entry name" value="Integrin alpha N-terminal domain"/>
    <property type="match status" value="1"/>
</dbReference>